<dbReference type="EMBL" id="JJPW01000099">
    <property type="protein sequence ID" value="KKG97924.1"/>
    <property type="molecule type" value="Genomic_DNA"/>
</dbReference>
<sequence>MVKNALSATSNLIIPVNGYLSMKNIAPFIDIVIKPATEINPGLIIDSIITTFDEPRTNISKKIRTYIRQVNMIRDIYFHISLP</sequence>
<dbReference type="EMBL" id="JJPJ01000143">
    <property type="protein sequence ID" value="KKG57939.1"/>
    <property type="molecule type" value="Genomic_DNA"/>
</dbReference>
<evidence type="ECO:0000313" key="3">
    <source>
        <dbReference type="EMBL" id="KKG58258.1"/>
    </source>
</evidence>
<evidence type="ECO:0000313" key="12">
    <source>
        <dbReference type="Proteomes" id="UP000034566"/>
    </source>
</evidence>
<evidence type="ECO:0000313" key="11">
    <source>
        <dbReference type="Proteomes" id="UP000034468"/>
    </source>
</evidence>
<proteinExistence type="predicted"/>
<evidence type="ECO:0000313" key="1">
    <source>
        <dbReference type="EMBL" id="KKG51869.1"/>
    </source>
</evidence>
<evidence type="ECO:0000313" key="7">
    <source>
        <dbReference type="Proteomes" id="UP000033835"/>
    </source>
</evidence>
<protein>
    <submittedName>
        <fullName evidence="2">Uncharacterized protein</fullName>
    </submittedName>
</protein>
<dbReference type="EMBL" id="JJPK01000121">
    <property type="protein sequence ID" value="KKG58258.1"/>
    <property type="molecule type" value="Genomic_DNA"/>
</dbReference>
<dbReference type="Proteomes" id="UP000034188">
    <property type="component" value="Unassembled WGS sequence"/>
</dbReference>
<evidence type="ECO:0000313" key="8">
    <source>
        <dbReference type="Proteomes" id="UP000034188"/>
    </source>
</evidence>
<dbReference type="Proteomes" id="UP000034566">
    <property type="component" value="Unassembled WGS sequence"/>
</dbReference>
<dbReference type="Proteomes" id="UP000034468">
    <property type="component" value="Unassembled WGS sequence"/>
</dbReference>
<comment type="caution">
    <text evidence="2">The sequence shown here is derived from an EMBL/GenBank/DDBJ whole genome shotgun (WGS) entry which is preliminary data.</text>
</comment>
<dbReference type="EMBL" id="JJPI01000117">
    <property type="protein sequence ID" value="KKG51869.1"/>
    <property type="molecule type" value="Genomic_DNA"/>
</dbReference>
<evidence type="ECO:0000313" key="2">
    <source>
        <dbReference type="EMBL" id="KKG57939.1"/>
    </source>
</evidence>
<dbReference type="EMBL" id="JJPU01000017">
    <property type="protein sequence ID" value="KKH02469.1"/>
    <property type="molecule type" value="Genomic_DNA"/>
</dbReference>
<gene>
    <name evidence="1" type="ORF">DU33_11850</name>
    <name evidence="3" type="ORF">DU45_12130</name>
    <name evidence="4" type="ORF">DU56_11550</name>
    <name evidence="2" type="ORF">DU64_12810</name>
    <name evidence="6" type="ORF">DU66_10480</name>
    <name evidence="5" type="ORF">DU68_09775</name>
</gene>
<organism evidence="2 10">
    <name type="scientific">Methanosarcina mazei</name>
    <name type="common">Methanosarcina frisia</name>
    <dbReference type="NCBI Taxonomy" id="2209"/>
    <lineage>
        <taxon>Archaea</taxon>
        <taxon>Methanobacteriati</taxon>
        <taxon>Methanobacteriota</taxon>
        <taxon>Stenosarchaea group</taxon>
        <taxon>Methanomicrobia</taxon>
        <taxon>Methanosarcinales</taxon>
        <taxon>Methanosarcinaceae</taxon>
        <taxon>Methanosarcina</taxon>
    </lineage>
</organism>
<reference evidence="7 8" key="1">
    <citation type="journal article" date="2015" name="ISME J.">
        <title>Genomic and phenotypic differentiation among Methanosarcina mazei populations from Columbia River sediment.</title>
        <authorList>
            <person name="Youngblut N.D."/>
            <person name="Wirth J.S."/>
            <person name="Henriksen J.R."/>
            <person name="Smith M."/>
            <person name="Simon H."/>
            <person name="Metcalf W.W."/>
            <person name="Whitaker R.J."/>
        </authorList>
    </citation>
    <scope>NUCLEOTIDE SEQUENCE [LARGE SCALE GENOMIC DNA]</scope>
    <source>
        <strain evidence="1 8">3.F.T.1A.1</strain>
        <strain evidence="2 10">3.F.T.1A.2</strain>
        <strain evidence="3 12">3.F.T.1A.4</strain>
        <strain evidence="6 11">3.H.M.1B.1</strain>
        <strain evidence="5 7">3.H.M.1B.2</strain>
        <strain evidence="4 9">3.H.M.1B.5</strain>
    </source>
</reference>
<dbReference type="Proteomes" id="UP000033835">
    <property type="component" value="Unassembled WGS sequence"/>
</dbReference>
<evidence type="ECO:0000313" key="5">
    <source>
        <dbReference type="EMBL" id="KKG98264.1"/>
    </source>
</evidence>
<dbReference type="PATRIC" id="fig|2209.42.peg.2604"/>
<evidence type="ECO:0000313" key="4">
    <source>
        <dbReference type="EMBL" id="KKG97924.1"/>
    </source>
</evidence>
<dbReference type="EMBL" id="JJPV01000088">
    <property type="protein sequence ID" value="KKG98264.1"/>
    <property type="molecule type" value="Genomic_DNA"/>
</dbReference>
<evidence type="ECO:0000313" key="10">
    <source>
        <dbReference type="Proteomes" id="UP000034279"/>
    </source>
</evidence>
<name>A0A0F8GTA7_METMZ</name>
<accession>A0A0F8GTA7</accession>
<dbReference type="Proteomes" id="UP000034279">
    <property type="component" value="Unassembled WGS sequence"/>
</dbReference>
<dbReference type="AlphaFoldDB" id="A0A0F8GTA7"/>
<dbReference type="Proteomes" id="UP000034253">
    <property type="component" value="Unassembled WGS sequence"/>
</dbReference>
<evidence type="ECO:0000313" key="9">
    <source>
        <dbReference type="Proteomes" id="UP000034253"/>
    </source>
</evidence>
<evidence type="ECO:0000313" key="6">
    <source>
        <dbReference type="EMBL" id="KKH02469.1"/>
    </source>
</evidence>